<name>V2W8K1_9GAMM</name>
<sequence length="78" mass="8748">MLIAIIENNSSFGVVAMRLNEKMGVIAFYAILVVSLIIFGFGIVSRDNMISGIGISLFICAFLVKSEFKLEVLFWRNR</sequence>
<feature type="transmembrane region" description="Helical" evidence="1">
    <location>
        <begin position="26"/>
        <end position="44"/>
    </location>
</feature>
<dbReference type="RefSeq" id="WP_018679002.1">
    <property type="nucleotide sequence ID" value="NZ_AYEV01000009.1"/>
</dbReference>
<accession>V2W8K1</accession>
<evidence type="ECO:0000313" key="3">
    <source>
        <dbReference type="Proteomes" id="UP000017404"/>
    </source>
</evidence>
<keyword evidence="1" id="KW-0812">Transmembrane</keyword>
<feature type="transmembrane region" description="Helical" evidence="1">
    <location>
        <begin position="50"/>
        <end position="68"/>
    </location>
</feature>
<dbReference type="AlphaFoldDB" id="V2W8K1"/>
<keyword evidence="3" id="KW-1185">Reference proteome</keyword>
<dbReference type="EMBL" id="AYEV01000009">
    <property type="protein sequence ID" value="ESK56334.1"/>
    <property type="molecule type" value="Genomic_DNA"/>
</dbReference>
<evidence type="ECO:0000313" key="2">
    <source>
        <dbReference type="EMBL" id="ESK56334.1"/>
    </source>
</evidence>
<evidence type="ECO:0000256" key="1">
    <source>
        <dbReference type="SAM" id="Phobius"/>
    </source>
</evidence>
<dbReference type="Proteomes" id="UP000017404">
    <property type="component" value="Unassembled WGS sequence"/>
</dbReference>
<keyword evidence="1" id="KW-1133">Transmembrane helix</keyword>
<organism evidence="2 3">
    <name type="scientific">Acinetobacter tjernbergiae DSM 14971 = CIP 107465</name>
    <dbReference type="NCBI Taxonomy" id="1120928"/>
    <lineage>
        <taxon>Bacteria</taxon>
        <taxon>Pseudomonadati</taxon>
        <taxon>Pseudomonadota</taxon>
        <taxon>Gammaproteobacteria</taxon>
        <taxon>Moraxellales</taxon>
        <taxon>Moraxellaceae</taxon>
        <taxon>Acinetobacter</taxon>
    </lineage>
</organism>
<reference evidence="2 3" key="1">
    <citation type="submission" date="2013-10" db="EMBL/GenBank/DDBJ databases">
        <title>The Genome Sequence of Acinetobacter tjernbergiae CIP107465.</title>
        <authorList>
            <consortium name="The Broad Institute Genomics Platform"/>
            <consortium name="The Broad Institute Genome Sequencing Center for Infectious Disease"/>
            <person name="Cerqueira G."/>
            <person name="Feldgarden M."/>
            <person name="Courvalin P."/>
            <person name="Grillot-Courvalin C."/>
            <person name="Clermont D."/>
            <person name="Rocha E."/>
            <person name="Yoon E.-J."/>
            <person name="Nemec A."/>
            <person name="Young S.K."/>
            <person name="Zeng Q."/>
            <person name="Gargeya S."/>
            <person name="Fitzgerald M."/>
            <person name="Abouelleil A."/>
            <person name="Alvarado L."/>
            <person name="Berlin A.M."/>
            <person name="Chapman S.B."/>
            <person name="Gainer-Dewar J."/>
            <person name="Goldberg J."/>
            <person name="Gnerre S."/>
            <person name="Griggs A."/>
            <person name="Gujja S."/>
            <person name="Hansen M."/>
            <person name="Howarth C."/>
            <person name="Imamovic A."/>
            <person name="Ireland A."/>
            <person name="Larimer J."/>
            <person name="McCowan C."/>
            <person name="Murphy C."/>
            <person name="Pearson M."/>
            <person name="Poon T.W."/>
            <person name="Priest M."/>
            <person name="Roberts A."/>
            <person name="Saif S."/>
            <person name="Shea T."/>
            <person name="Sykes S."/>
            <person name="Wortman J."/>
            <person name="Nusbaum C."/>
            <person name="Birren B."/>
        </authorList>
    </citation>
    <scope>NUCLEOTIDE SEQUENCE [LARGE SCALE GENOMIC DNA]</scope>
    <source>
        <strain evidence="2 3">CIP 107465</strain>
    </source>
</reference>
<dbReference type="PATRIC" id="fig|1120928.5.peg.1129"/>
<protein>
    <submittedName>
        <fullName evidence="2">Uncharacterized protein</fullName>
    </submittedName>
</protein>
<proteinExistence type="predicted"/>
<keyword evidence="1" id="KW-0472">Membrane</keyword>
<comment type="caution">
    <text evidence="2">The sequence shown here is derived from an EMBL/GenBank/DDBJ whole genome shotgun (WGS) entry which is preliminary data.</text>
</comment>
<gene>
    <name evidence="2" type="ORF">F990_01100</name>
</gene>